<dbReference type="Proteomes" id="UP001168620">
    <property type="component" value="Unassembled WGS sequence"/>
</dbReference>
<comment type="caution">
    <text evidence="5">The sequence shown here is derived from an EMBL/GenBank/DDBJ whole genome shotgun (WGS) entry which is preliminary data.</text>
</comment>
<reference evidence="5" key="1">
    <citation type="submission" date="2023-06" db="EMBL/GenBank/DDBJ databases">
        <title>Draft genome sequence of Nocardioides sp. SOB77.</title>
        <authorList>
            <person name="Zhang G."/>
        </authorList>
    </citation>
    <scope>NUCLEOTIDE SEQUENCE</scope>
    <source>
        <strain evidence="5">SOB77</strain>
    </source>
</reference>
<dbReference type="EMBL" id="JAUHJQ010000014">
    <property type="protein sequence ID" value="MDN4175471.1"/>
    <property type="molecule type" value="Genomic_DNA"/>
</dbReference>
<name>A0ABT8FLB8_9ACTN</name>
<comment type="similarity">
    <text evidence="1">Belongs to the glycosyltransferase 2 family.</text>
</comment>
<dbReference type="Gene3D" id="3.90.550.10">
    <property type="entry name" value="Spore Coat Polysaccharide Biosynthesis Protein SpsA, Chain A"/>
    <property type="match status" value="1"/>
</dbReference>
<evidence type="ECO:0000256" key="2">
    <source>
        <dbReference type="ARBA" id="ARBA00022676"/>
    </source>
</evidence>
<dbReference type="GO" id="GO:0016757">
    <property type="term" value="F:glycosyltransferase activity"/>
    <property type="evidence" value="ECO:0007669"/>
    <property type="project" value="UniProtKB-KW"/>
</dbReference>
<accession>A0ABT8FLB8</accession>
<organism evidence="5 6">
    <name type="scientific">Nocardioides oceani</name>
    <dbReference type="NCBI Taxonomy" id="3058369"/>
    <lineage>
        <taxon>Bacteria</taxon>
        <taxon>Bacillati</taxon>
        <taxon>Actinomycetota</taxon>
        <taxon>Actinomycetes</taxon>
        <taxon>Propionibacteriales</taxon>
        <taxon>Nocardioidaceae</taxon>
        <taxon>Nocardioides</taxon>
    </lineage>
</organism>
<dbReference type="Pfam" id="PF00535">
    <property type="entry name" value="Glycos_transf_2"/>
    <property type="match status" value="1"/>
</dbReference>
<dbReference type="SUPFAM" id="SSF53448">
    <property type="entry name" value="Nucleotide-diphospho-sugar transferases"/>
    <property type="match status" value="1"/>
</dbReference>
<dbReference type="PANTHER" id="PTHR43685">
    <property type="entry name" value="GLYCOSYLTRANSFERASE"/>
    <property type="match status" value="1"/>
</dbReference>
<dbReference type="EC" id="2.4.-.-" evidence="5"/>
<dbReference type="PANTHER" id="PTHR43685:SF5">
    <property type="entry name" value="GLYCOSYLTRANSFERASE EPSE-RELATED"/>
    <property type="match status" value="1"/>
</dbReference>
<dbReference type="RefSeq" id="WP_300954783.1">
    <property type="nucleotide sequence ID" value="NZ_JAUHJQ010000014.1"/>
</dbReference>
<feature type="domain" description="Glycosyltransferase 2-like" evidence="4">
    <location>
        <begin position="29"/>
        <end position="157"/>
    </location>
</feature>
<evidence type="ECO:0000256" key="3">
    <source>
        <dbReference type="ARBA" id="ARBA00022679"/>
    </source>
</evidence>
<protein>
    <submittedName>
        <fullName evidence="5">Glycosyltransferase</fullName>
        <ecNumber evidence="5">2.4.-.-</ecNumber>
    </submittedName>
</protein>
<evidence type="ECO:0000259" key="4">
    <source>
        <dbReference type="Pfam" id="PF00535"/>
    </source>
</evidence>
<dbReference type="InterPro" id="IPR001173">
    <property type="entry name" value="Glyco_trans_2-like"/>
</dbReference>
<dbReference type="InterPro" id="IPR029044">
    <property type="entry name" value="Nucleotide-diphossugar_trans"/>
</dbReference>
<keyword evidence="3 5" id="KW-0808">Transferase</keyword>
<proteinExistence type="inferred from homology"/>
<evidence type="ECO:0000313" key="5">
    <source>
        <dbReference type="EMBL" id="MDN4175471.1"/>
    </source>
</evidence>
<dbReference type="InterPro" id="IPR050834">
    <property type="entry name" value="Glycosyltransf_2"/>
</dbReference>
<keyword evidence="2 5" id="KW-0328">Glycosyltransferase</keyword>
<gene>
    <name evidence="5" type="ORF">QWY28_21085</name>
</gene>
<evidence type="ECO:0000256" key="1">
    <source>
        <dbReference type="ARBA" id="ARBA00006739"/>
    </source>
</evidence>
<sequence>MSDRVTTVVMTRDRWPDLQVSLPHHEPPVVLVDNASADGTPQLVGRHHPDVEVLALTRNLAAPARNLGVEAARTPYVAFADDDSWWSPGALDRAADLLDAHPRLAVVHPRILVGPEERLDGLCAELARSPLPRLADLPGPPIAGFVACGVVVRRNAFLETGGFDAVVAFPGEEERVALDLLAGGWHLTYVEDVVAHHHPSPSRDPGGRRRARIARNHLLTALMRRPWPVVLREVGSVLGGRDLPAARGLLQAVRRSPRALAARRVVPGHVEDLLALLA</sequence>
<keyword evidence="6" id="KW-1185">Reference proteome</keyword>
<evidence type="ECO:0000313" key="6">
    <source>
        <dbReference type="Proteomes" id="UP001168620"/>
    </source>
</evidence>